<name>K0R6W2_THAOC</name>
<dbReference type="AlphaFoldDB" id="K0R6W2"/>
<dbReference type="PROSITE" id="PS51470">
    <property type="entry name" value="FG_GAP"/>
    <property type="match status" value="1"/>
</dbReference>
<accession>K0R6W2</accession>
<protein>
    <submittedName>
        <fullName evidence="2">Uncharacterized protein</fullName>
    </submittedName>
</protein>
<comment type="caution">
    <text evidence="2">The sequence shown here is derived from an EMBL/GenBank/DDBJ whole genome shotgun (WGS) entry which is preliminary data.</text>
</comment>
<proteinExistence type="predicted"/>
<evidence type="ECO:0000256" key="1">
    <source>
        <dbReference type="PROSITE-ProRule" id="PRU00803"/>
    </source>
</evidence>
<reference evidence="2 3" key="1">
    <citation type="journal article" date="2012" name="Genome Biol.">
        <title>Genome and low-iron response of an oceanic diatom adapted to chronic iron limitation.</title>
        <authorList>
            <person name="Lommer M."/>
            <person name="Specht M."/>
            <person name="Roy A.S."/>
            <person name="Kraemer L."/>
            <person name="Andreson R."/>
            <person name="Gutowska M.A."/>
            <person name="Wolf J."/>
            <person name="Bergner S.V."/>
            <person name="Schilhabel M.B."/>
            <person name="Klostermeier U.C."/>
            <person name="Beiko R.G."/>
            <person name="Rosenstiel P."/>
            <person name="Hippler M."/>
            <person name="Laroche J."/>
        </authorList>
    </citation>
    <scope>NUCLEOTIDE SEQUENCE [LARGE SCALE GENOMIC DNA]</scope>
    <source>
        <strain evidence="2 3">CCMP1005</strain>
    </source>
</reference>
<sequence length="147" mass="15213">YGSGENAQFGYSVALSGNGQRLVVGAKGYGIEGVDNMGMCGVFGLVDESWVSSRVVGGAEAGQELGLNAAISPDGLTVLCHGKGVLSVSGDDWVADDIVSSLGDESFGTFKAISYSALSDEGQLVVGTSSYDTFKGTYEIFNRVYNI</sequence>
<dbReference type="EMBL" id="AGNL01045096">
    <property type="protein sequence ID" value="EJK49123.1"/>
    <property type="molecule type" value="Genomic_DNA"/>
</dbReference>
<dbReference type="Proteomes" id="UP000266841">
    <property type="component" value="Unassembled WGS sequence"/>
</dbReference>
<dbReference type="OrthoDB" id="49473at2759"/>
<evidence type="ECO:0000313" key="2">
    <source>
        <dbReference type="EMBL" id="EJK49123.1"/>
    </source>
</evidence>
<gene>
    <name evidence="2" type="ORF">THAOC_32030</name>
</gene>
<organism evidence="2 3">
    <name type="scientific">Thalassiosira oceanica</name>
    <name type="common">Marine diatom</name>
    <dbReference type="NCBI Taxonomy" id="159749"/>
    <lineage>
        <taxon>Eukaryota</taxon>
        <taxon>Sar</taxon>
        <taxon>Stramenopiles</taxon>
        <taxon>Ochrophyta</taxon>
        <taxon>Bacillariophyta</taxon>
        <taxon>Coscinodiscophyceae</taxon>
        <taxon>Thalassiosirophycidae</taxon>
        <taxon>Thalassiosirales</taxon>
        <taxon>Thalassiosiraceae</taxon>
        <taxon>Thalassiosira</taxon>
    </lineage>
</organism>
<evidence type="ECO:0000313" key="3">
    <source>
        <dbReference type="Proteomes" id="UP000266841"/>
    </source>
</evidence>
<feature type="non-terminal residue" evidence="2">
    <location>
        <position position="1"/>
    </location>
</feature>
<feature type="repeat" description="FG-GAP" evidence="1">
    <location>
        <begin position="1"/>
        <end position="52"/>
    </location>
</feature>
<keyword evidence="3" id="KW-1185">Reference proteome</keyword>
<dbReference type="InterPro" id="IPR013519">
    <property type="entry name" value="Int_alpha_beta-p"/>
</dbReference>